<evidence type="ECO:0000313" key="1">
    <source>
        <dbReference type="EMBL" id="QKZ06179.1"/>
    </source>
</evidence>
<dbReference type="EMBL" id="CP056030">
    <property type="protein sequence ID" value="QKZ06179.1"/>
    <property type="molecule type" value="Genomic_DNA"/>
</dbReference>
<dbReference type="RefSeq" id="WP_176571724.1">
    <property type="nucleotide sequence ID" value="NZ_CP056030.1"/>
</dbReference>
<dbReference type="AlphaFoldDB" id="A0A7D5D8M8"/>
<accession>A0A7D5D8M8</accession>
<name>A0A7D5D8M8_9PSED</name>
<evidence type="ECO:0000313" key="2">
    <source>
        <dbReference type="Proteomes" id="UP000509568"/>
    </source>
</evidence>
<keyword evidence="2" id="KW-1185">Reference proteome</keyword>
<proteinExistence type="predicted"/>
<protein>
    <submittedName>
        <fullName evidence="1">Uncharacterized protein</fullName>
    </submittedName>
</protein>
<dbReference type="KEGG" id="pez:HWQ56_21325"/>
<dbReference type="Proteomes" id="UP000509568">
    <property type="component" value="Chromosome"/>
</dbReference>
<sequence length="195" mass="20937">MSLNTGKLKNILLAAAFIWLCTANISALHRNFMEAQNIGLTPAVKLLDTLSNHNVSAWQRENAGISSALLATHLRISGDTLSITPSTSTEPVKLSIDHYENNGNTYTATGWAYAKGADNAQIVLIYKGKTLAVSPLNGARPDVAVALGTPQAQTSGFSLQFKSESPVEQCDIRYYVISETLTAYSAPPICSNLNH</sequence>
<reference evidence="1 2" key="1">
    <citation type="submission" date="2020-06" db="EMBL/GenBank/DDBJ databases">
        <title>Pseudomonas eucalypticola sp. nov., an endophyte of Eucalyptus dunnii leaves with biocontrol ability of eucalyptus leaf blight.</title>
        <authorList>
            <person name="Liu Y."/>
            <person name="Song Z."/>
            <person name="Zeng H."/>
            <person name="Lu M."/>
            <person name="Wang X."/>
            <person name="Lian X."/>
            <person name="Zhang Q."/>
        </authorList>
    </citation>
    <scope>NUCLEOTIDE SEQUENCE [LARGE SCALE GENOMIC DNA]</scope>
    <source>
        <strain evidence="1 2">NP-1</strain>
    </source>
</reference>
<organism evidence="1 2">
    <name type="scientific">Pseudomonas eucalypticola</name>
    <dbReference type="NCBI Taxonomy" id="2599595"/>
    <lineage>
        <taxon>Bacteria</taxon>
        <taxon>Pseudomonadati</taxon>
        <taxon>Pseudomonadota</taxon>
        <taxon>Gammaproteobacteria</taxon>
        <taxon>Pseudomonadales</taxon>
        <taxon>Pseudomonadaceae</taxon>
        <taxon>Pseudomonas</taxon>
    </lineage>
</organism>
<gene>
    <name evidence="1" type="ORF">HWQ56_21325</name>
</gene>